<sequence>MFNSSKLKEEEYVPLATTIDGDTNDGTVYARRGHDDKANTPGGALFSSNYIIIACLLVAALSACNVALLPISLRSSRPLNQGDLDNLPYPDQHLGLDRAALVVPPPVQGWYNSWPSKITTISSKLKSSVFGEGANVIVSTEETTLMQFKVPQIGGPSCRVAFYAPPGRSPRAADLDATGDLSEIEVWTVIALTNKGGDVKDLDFNKISYANRPIRGELVGMINVGTALGGSNATTIDFACPRESDLLTVMLRCVRVGCHLRYKQVEMIPKMGFELVRHADNR</sequence>
<accession>A0ABR3JJ91</accession>
<evidence type="ECO:0000313" key="2">
    <source>
        <dbReference type="EMBL" id="KAL0955844.1"/>
    </source>
</evidence>
<evidence type="ECO:0008006" key="4">
    <source>
        <dbReference type="Google" id="ProtNLM"/>
    </source>
</evidence>
<keyword evidence="1" id="KW-1133">Transmembrane helix</keyword>
<name>A0ABR3JJ91_9AGAR</name>
<dbReference type="EMBL" id="JASNQZ010000006">
    <property type="protein sequence ID" value="KAL0955844.1"/>
    <property type="molecule type" value="Genomic_DNA"/>
</dbReference>
<organism evidence="2 3">
    <name type="scientific">Hohenbuehelia grisea</name>
    <dbReference type="NCBI Taxonomy" id="104357"/>
    <lineage>
        <taxon>Eukaryota</taxon>
        <taxon>Fungi</taxon>
        <taxon>Dikarya</taxon>
        <taxon>Basidiomycota</taxon>
        <taxon>Agaricomycotina</taxon>
        <taxon>Agaricomycetes</taxon>
        <taxon>Agaricomycetidae</taxon>
        <taxon>Agaricales</taxon>
        <taxon>Pleurotineae</taxon>
        <taxon>Pleurotaceae</taxon>
        <taxon>Hohenbuehelia</taxon>
    </lineage>
</organism>
<proteinExistence type="predicted"/>
<evidence type="ECO:0000256" key="1">
    <source>
        <dbReference type="SAM" id="Phobius"/>
    </source>
</evidence>
<protein>
    <recommendedName>
        <fullName evidence="4">Ubiquitin 3 binding protein But2 C-terminal domain-containing protein</fullName>
    </recommendedName>
</protein>
<comment type="caution">
    <text evidence="2">The sequence shown here is derived from an EMBL/GenBank/DDBJ whole genome shotgun (WGS) entry which is preliminary data.</text>
</comment>
<gene>
    <name evidence="2" type="ORF">HGRIS_002046</name>
</gene>
<keyword evidence="1" id="KW-0812">Transmembrane</keyword>
<reference evidence="3" key="1">
    <citation type="submission" date="2024-06" db="EMBL/GenBank/DDBJ databases">
        <title>Multi-omics analyses provide insights into the biosynthesis of the anticancer antibiotic pleurotin in Hohenbuehelia grisea.</title>
        <authorList>
            <person name="Weaver J.A."/>
            <person name="Alberti F."/>
        </authorList>
    </citation>
    <scope>NUCLEOTIDE SEQUENCE [LARGE SCALE GENOMIC DNA]</scope>
    <source>
        <strain evidence="3">T-177</strain>
    </source>
</reference>
<feature type="transmembrane region" description="Helical" evidence="1">
    <location>
        <begin position="50"/>
        <end position="71"/>
    </location>
</feature>
<keyword evidence="3" id="KW-1185">Reference proteome</keyword>
<keyword evidence="1" id="KW-0472">Membrane</keyword>
<dbReference type="Proteomes" id="UP001556367">
    <property type="component" value="Unassembled WGS sequence"/>
</dbReference>
<evidence type="ECO:0000313" key="3">
    <source>
        <dbReference type="Proteomes" id="UP001556367"/>
    </source>
</evidence>